<dbReference type="EMBL" id="CP060202">
    <property type="protein sequence ID" value="QNH63135.1"/>
    <property type="molecule type" value="Genomic_DNA"/>
</dbReference>
<protein>
    <recommendedName>
        <fullName evidence="3">Lipoprotein</fullName>
    </recommendedName>
</protein>
<sequence>MRTALLFPLFGLLVACSTPDTRQAPPASATTPDTVTRLEPMDTARARATTPQSDTLKTVRSRHVFSAPASPDEFRLTLRGKDVLTGEITFTITDAAGQVIFREILTPADLEASMVNEMKTPTVTPAEREAYIRRRMDEFFAEKNFRKPALAAKDTYQEGGADRATWEDIQKRPDAVGFVYLVGKEDRRRIAYSPRTKQVVQLPGLGS</sequence>
<dbReference type="KEGG" id="hsk:H4317_04815"/>
<name>A0A7G7W9U2_9BACT</name>
<dbReference type="Proteomes" id="UP000515489">
    <property type="component" value="Chromosome"/>
</dbReference>
<evidence type="ECO:0000313" key="2">
    <source>
        <dbReference type="Proteomes" id="UP000515489"/>
    </source>
</evidence>
<dbReference type="PROSITE" id="PS51257">
    <property type="entry name" value="PROKAR_LIPOPROTEIN"/>
    <property type="match status" value="1"/>
</dbReference>
<accession>A0A7G7W9U2</accession>
<proteinExistence type="predicted"/>
<reference evidence="1 2" key="1">
    <citation type="submission" date="2020-08" db="EMBL/GenBank/DDBJ databases">
        <title>Hymenobacter sp. S2-20-2 genome sequencing.</title>
        <authorList>
            <person name="Jin L."/>
        </authorList>
    </citation>
    <scope>NUCLEOTIDE SEQUENCE [LARGE SCALE GENOMIC DNA]</scope>
    <source>
        <strain evidence="1 2">S2-20-2</strain>
    </source>
</reference>
<organism evidence="1 2">
    <name type="scientific">Hymenobacter sediminicola</name>
    <dbReference type="NCBI Taxonomy" id="2761579"/>
    <lineage>
        <taxon>Bacteria</taxon>
        <taxon>Pseudomonadati</taxon>
        <taxon>Bacteroidota</taxon>
        <taxon>Cytophagia</taxon>
        <taxon>Cytophagales</taxon>
        <taxon>Hymenobacteraceae</taxon>
        <taxon>Hymenobacter</taxon>
    </lineage>
</organism>
<evidence type="ECO:0008006" key="3">
    <source>
        <dbReference type="Google" id="ProtNLM"/>
    </source>
</evidence>
<keyword evidence="2" id="KW-1185">Reference proteome</keyword>
<dbReference type="AlphaFoldDB" id="A0A7G7W9U2"/>
<gene>
    <name evidence="1" type="ORF">H4317_04815</name>
</gene>
<dbReference type="RefSeq" id="WP_185889016.1">
    <property type="nucleotide sequence ID" value="NZ_CP060202.1"/>
</dbReference>
<evidence type="ECO:0000313" key="1">
    <source>
        <dbReference type="EMBL" id="QNH63135.1"/>
    </source>
</evidence>